<reference evidence="2" key="1">
    <citation type="submission" date="2021-02" db="EMBL/GenBank/DDBJ databases">
        <authorList>
            <person name="Dougan E. K."/>
            <person name="Rhodes N."/>
            <person name="Thang M."/>
            <person name="Chan C."/>
        </authorList>
    </citation>
    <scope>NUCLEOTIDE SEQUENCE</scope>
</reference>
<dbReference type="InterPro" id="IPR035992">
    <property type="entry name" value="Ricin_B-like_lectins"/>
</dbReference>
<keyword evidence="3" id="KW-1185">Reference proteome</keyword>
<gene>
    <name evidence="2" type="primary">Pgant8</name>
    <name evidence="2" type="ORF">SNAT2548_LOCUS19821</name>
</gene>
<dbReference type="InterPro" id="IPR029044">
    <property type="entry name" value="Nucleotide-diphossugar_trans"/>
</dbReference>
<dbReference type="Proteomes" id="UP000604046">
    <property type="component" value="Unassembled WGS sequence"/>
</dbReference>
<dbReference type="GO" id="GO:0004653">
    <property type="term" value="F:polypeptide N-acetylgalactosaminyltransferase activity"/>
    <property type="evidence" value="ECO:0007669"/>
    <property type="project" value="TreeGrafter"/>
</dbReference>
<name>A0A812QD77_9DINO</name>
<dbReference type="GO" id="GO:0006493">
    <property type="term" value="P:protein O-linked glycosylation"/>
    <property type="evidence" value="ECO:0007669"/>
    <property type="project" value="TreeGrafter"/>
</dbReference>
<dbReference type="EMBL" id="CAJNDS010002190">
    <property type="protein sequence ID" value="CAE7365518.1"/>
    <property type="molecule type" value="Genomic_DNA"/>
</dbReference>
<sequence length="557" mass="61942">MGRLVVLMGRGQHHSLVQAFFDCYVKPLPGWASSALEAIRQSPRSVVLPALRDLGEDWEIKGPNSHFDNIFTWEAETVQLYFDPEYVSWPFPVDQGNVLVFGSQWWQELGGYDRLMRGSSTLLLENIELSLRVHLCGGKFLPLNDSVVGFCHSHHGTLHHERGDMLYNQARIIEAWFGEWASEAMKHPRFADYTSGVSAVGDISETRALQGRLQCAGLGSFLDAYRLPLEILGLLPREVFGLREESAGLCLQEWNKDEWGLSKCDETATGQWFVHKNEDIQDGHLACCSGLGPWRNLHGSSSYCLDGRLGKPGPYGCIHRKPPNSQLWEVRDGLLISPEWGCLVPGSPVDVPREAQVQWSACRFSAPGGQAIEEQRFHAEAVAGTDKFRLLLATGQCLSASADSDARVPSLAPCQPEEESQHWRWAKPSLKLGLKPAAKTDICLDIDNGDSPLLYVCYSMEDVHAPYGVVNTNQALWLTPAGHLTQWGPVDTSFTNLCLDGSAPPLQHRRLGLLDCAEAHAQGVRWEKVGAHTPPQTEMVARQKGRRWQRLGLRVEG</sequence>
<dbReference type="PROSITE" id="PS50231">
    <property type="entry name" value="RICIN_B_LECTIN"/>
    <property type="match status" value="1"/>
</dbReference>
<dbReference type="SUPFAM" id="SSF50370">
    <property type="entry name" value="Ricin B-like lectins"/>
    <property type="match status" value="2"/>
</dbReference>
<evidence type="ECO:0000256" key="1">
    <source>
        <dbReference type="ARBA" id="ARBA00023157"/>
    </source>
</evidence>
<dbReference type="Gene3D" id="3.90.550.10">
    <property type="entry name" value="Spore Coat Polysaccharide Biosynthesis Protein SpsA, Chain A"/>
    <property type="match status" value="1"/>
</dbReference>
<dbReference type="GO" id="GO:0005794">
    <property type="term" value="C:Golgi apparatus"/>
    <property type="evidence" value="ECO:0007669"/>
    <property type="project" value="TreeGrafter"/>
</dbReference>
<dbReference type="PANTHER" id="PTHR11675:SF119">
    <property type="entry name" value="POLYPEPTIDE N-ACETYLGALACTOSAMINYLTRANSFERASE 2"/>
    <property type="match status" value="1"/>
</dbReference>
<dbReference type="SUPFAM" id="SSF53448">
    <property type="entry name" value="Nucleotide-diphospho-sugar transferases"/>
    <property type="match status" value="1"/>
</dbReference>
<proteinExistence type="predicted"/>
<dbReference type="Gene3D" id="2.80.10.50">
    <property type="match status" value="1"/>
</dbReference>
<dbReference type="PANTHER" id="PTHR11675">
    <property type="entry name" value="N-ACETYLGALACTOSAMINYLTRANSFERASE"/>
    <property type="match status" value="1"/>
</dbReference>
<accession>A0A812QD77</accession>
<protein>
    <submittedName>
        <fullName evidence="2">Pgant8 protein</fullName>
    </submittedName>
</protein>
<dbReference type="OrthoDB" id="10264405at2759"/>
<organism evidence="2 3">
    <name type="scientific">Symbiodinium natans</name>
    <dbReference type="NCBI Taxonomy" id="878477"/>
    <lineage>
        <taxon>Eukaryota</taxon>
        <taxon>Sar</taxon>
        <taxon>Alveolata</taxon>
        <taxon>Dinophyceae</taxon>
        <taxon>Suessiales</taxon>
        <taxon>Symbiodiniaceae</taxon>
        <taxon>Symbiodinium</taxon>
    </lineage>
</organism>
<evidence type="ECO:0000313" key="3">
    <source>
        <dbReference type="Proteomes" id="UP000604046"/>
    </source>
</evidence>
<evidence type="ECO:0000313" key="2">
    <source>
        <dbReference type="EMBL" id="CAE7365518.1"/>
    </source>
</evidence>
<dbReference type="AlphaFoldDB" id="A0A812QD77"/>
<keyword evidence="1" id="KW-1015">Disulfide bond</keyword>
<comment type="caution">
    <text evidence="2">The sequence shown here is derived from an EMBL/GenBank/DDBJ whole genome shotgun (WGS) entry which is preliminary data.</text>
</comment>